<dbReference type="SUPFAM" id="SSF50249">
    <property type="entry name" value="Nucleic acid-binding proteins"/>
    <property type="match status" value="1"/>
</dbReference>
<feature type="domain" description="TRNA-binding" evidence="4">
    <location>
        <begin position="50"/>
        <end position="158"/>
    </location>
</feature>
<proteinExistence type="predicted"/>
<dbReference type="HOGENOM" id="CLU_062267_0_0_1"/>
<dbReference type="InterPro" id="IPR051270">
    <property type="entry name" value="Tyrosine-tRNA_ligase_regulator"/>
</dbReference>
<dbReference type="InterPro" id="IPR002547">
    <property type="entry name" value="tRNA-bd_dom"/>
</dbReference>
<dbReference type="InterPro" id="IPR012340">
    <property type="entry name" value="NA-bd_OB-fold"/>
</dbReference>
<dbReference type="PANTHER" id="PTHR11586">
    <property type="entry name" value="TRNA-AMINOACYLATION COFACTOR ARC1 FAMILY MEMBER"/>
    <property type="match status" value="1"/>
</dbReference>
<dbReference type="Proteomes" id="UP000011082">
    <property type="component" value="Unassembled WGS sequence"/>
</dbReference>
<evidence type="ECO:0000259" key="4">
    <source>
        <dbReference type="PROSITE" id="PS50886"/>
    </source>
</evidence>
<dbReference type="STRING" id="993615.L2GN31"/>
<dbReference type="AlphaFoldDB" id="L2GN31"/>
<dbReference type="GeneID" id="19881927"/>
<dbReference type="RefSeq" id="XP_007604662.1">
    <property type="nucleotide sequence ID" value="XM_007604600.1"/>
</dbReference>
<dbReference type="EMBL" id="JH370139">
    <property type="protein sequence ID" value="ELA41712.1"/>
    <property type="molecule type" value="Genomic_DNA"/>
</dbReference>
<reference evidence="6" key="1">
    <citation type="submission" date="2011-05" db="EMBL/GenBank/DDBJ databases">
        <title>The genome sequence of Vittaforma corneae strain ATCC 50505.</title>
        <authorList>
            <consortium name="The Broad Institute Genome Sequencing Platform"/>
            <person name="Cuomo C."/>
            <person name="Didier E."/>
            <person name="Bowers L."/>
            <person name="Young S.K."/>
            <person name="Zeng Q."/>
            <person name="Gargeya S."/>
            <person name="Fitzgerald M."/>
            <person name="Haas B."/>
            <person name="Abouelleil A."/>
            <person name="Alvarado L."/>
            <person name="Arachchi H.M."/>
            <person name="Berlin A."/>
            <person name="Chapman S.B."/>
            <person name="Gearin G."/>
            <person name="Goldberg J."/>
            <person name="Griggs A."/>
            <person name="Gujja S."/>
            <person name="Hansen M."/>
            <person name="Heiman D."/>
            <person name="Howarth C."/>
            <person name="Larimer J."/>
            <person name="Lui A."/>
            <person name="MacDonald P.J.P."/>
            <person name="McCowen C."/>
            <person name="Montmayeur A."/>
            <person name="Murphy C."/>
            <person name="Neiman D."/>
            <person name="Pearson M."/>
            <person name="Priest M."/>
            <person name="Roberts A."/>
            <person name="Saif S."/>
            <person name="Shea T."/>
            <person name="Sisk P."/>
            <person name="Stolte C."/>
            <person name="Sykes S."/>
            <person name="Wortman J."/>
            <person name="Nusbaum C."/>
            <person name="Birren B."/>
        </authorList>
    </citation>
    <scope>NUCLEOTIDE SEQUENCE [LARGE SCALE GENOMIC DNA]</scope>
    <source>
        <strain evidence="6">ATCC 50505</strain>
    </source>
</reference>
<dbReference type="Pfam" id="PF01588">
    <property type="entry name" value="tRNA_bind"/>
    <property type="match status" value="1"/>
</dbReference>
<evidence type="ECO:0000256" key="3">
    <source>
        <dbReference type="PROSITE-ProRule" id="PRU00209"/>
    </source>
</evidence>
<organism evidence="5 6">
    <name type="scientific">Vittaforma corneae (strain ATCC 50505)</name>
    <name type="common">Microsporidian parasite</name>
    <name type="synonym">Nosema corneum</name>
    <dbReference type="NCBI Taxonomy" id="993615"/>
    <lineage>
        <taxon>Eukaryota</taxon>
        <taxon>Fungi</taxon>
        <taxon>Fungi incertae sedis</taxon>
        <taxon>Microsporidia</taxon>
        <taxon>Nosematidae</taxon>
        <taxon>Vittaforma</taxon>
    </lineage>
</organism>
<protein>
    <recommendedName>
        <fullName evidence="4">tRNA-binding domain-containing protein</fullName>
    </recommendedName>
</protein>
<keyword evidence="6" id="KW-1185">Reference proteome</keyword>
<dbReference type="CDD" id="cd02153">
    <property type="entry name" value="tRNA_bindingDomain"/>
    <property type="match status" value="1"/>
</dbReference>
<name>L2GN31_VITCO</name>
<dbReference type="GO" id="GO:0000049">
    <property type="term" value="F:tRNA binding"/>
    <property type="evidence" value="ECO:0007669"/>
    <property type="project" value="UniProtKB-UniRule"/>
</dbReference>
<evidence type="ECO:0000256" key="2">
    <source>
        <dbReference type="ARBA" id="ARBA00022884"/>
    </source>
</evidence>
<dbReference type="PANTHER" id="PTHR11586:SF37">
    <property type="entry name" value="TRNA-BINDING DOMAIN-CONTAINING PROTEIN"/>
    <property type="match status" value="1"/>
</dbReference>
<dbReference type="VEuPathDB" id="MicrosporidiaDB:VICG_01216"/>
<gene>
    <name evidence="5" type="ORF">VICG_01216</name>
</gene>
<dbReference type="InParanoid" id="L2GN31"/>
<evidence type="ECO:0000256" key="1">
    <source>
        <dbReference type="ARBA" id="ARBA00022555"/>
    </source>
</evidence>
<evidence type="ECO:0000313" key="6">
    <source>
        <dbReference type="Proteomes" id="UP000011082"/>
    </source>
</evidence>
<dbReference type="OrthoDB" id="19141at2759"/>
<sequence length="207" mass="23623">MPQMEFSLMNILCYINTVKALLASGSLKNKDVIDQFTKLLADKGIDFDPEFYMLEIRAGKITSIQNAEGLDKLYCENVRADKDYFICSGLRNVYEKEELLNNTYLFVLNIKKAKFRDLESEGMICCAEGDRIEALRVDVEEGSKIELEDHLTIFDNIEYGKVDLSKNAFRNVLSKFMIVDHCLVFKNTKVKVGGKHILTKTAEGIVR</sequence>
<keyword evidence="2 3" id="KW-0694">RNA-binding</keyword>
<dbReference type="PROSITE" id="PS50886">
    <property type="entry name" value="TRBD"/>
    <property type="match status" value="1"/>
</dbReference>
<dbReference type="OMA" id="SEGMICC"/>
<evidence type="ECO:0000313" key="5">
    <source>
        <dbReference type="EMBL" id="ELA41712.1"/>
    </source>
</evidence>
<dbReference type="Gene3D" id="2.40.50.140">
    <property type="entry name" value="Nucleic acid-binding proteins"/>
    <property type="match status" value="1"/>
</dbReference>
<keyword evidence="1 3" id="KW-0820">tRNA-binding</keyword>
<accession>L2GN31</accession>